<dbReference type="EMBL" id="FOEC01000001">
    <property type="protein sequence ID" value="SEO36560.1"/>
    <property type="molecule type" value="Genomic_DNA"/>
</dbReference>
<organism evidence="3 4">
    <name type="scientific">Denitrobacterium detoxificans</name>
    <dbReference type="NCBI Taxonomy" id="79604"/>
    <lineage>
        <taxon>Bacteria</taxon>
        <taxon>Bacillati</taxon>
        <taxon>Actinomycetota</taxon>
        <taxon>Coriobacteriia</taxon>
        <taxon>Eggerthellales</taxon>
        <taxon>Eggerthellaceae</taxon>
        <taxon>Denitrobacterium</taxon>
    </lineage>
</organism>
<evidence type="ECO:0000313" key="4">
    <source>
        <dbReference type="Proteomes" id="UP000182975"/>
    </source>
</evidence>
<sequence>MENQGQPESEFTSQTSGQAGASPAQPTASASGAASGPQSVAASSAVPSPQGSMASGAASSSQGAAAYAPAMPSAYAVPITPVKEPFYRRTWFLVLLTIVCPVAGIPLMWVFGRPKSTPARIALTVVAALVILASLGSLGSQSGSGTYSQSDTPQASATEGGSGSSDSSAPAASAPAPTLTAIEAKYTGSTEAGTMIKQGASGLVVTGTYSDNSTKTINDYVVDNPAALVAGETSTFTITADGKSCPLEIACTTLTPEQYKEVCTWVEYEDLARYEADWLAKDIAITGKVFQVQESKNGTVYLMHVTEGSYGIWDDIVLVSASSSAVSTRVLEDDVVTVYGMSTGLYTYTTVLGAASTVPSISASYIDIN</sequence>
<accession>A0A1H8P3Q3</accession>
<feature type="compositionally biased region" description="Polar residues" evidence="1">
    <location>
        <begin position="1"/>
        <end position="16"/>
    </location>
</feature>
<feature type="compositionally biased region" description="Low complexity" evidence="1">
    <location>
        <begin position="17"/>
        <end position="57"/>
    </location>
</feature>
<feature type="transmembrane region" description="Helical" evidence="2">
    <location>
        <begin position="117"/>
        <end position="138"/>
    </location>
</feature>
<protein>
    <recommendedName>
        <fullName evidence="5">TcdA-E operon negative regulator</fullName>
    </recommendedName>
</protein>
<dbReference type="AlphaFoldDB" id="A0A1H8P3Q3"/>
<keyword evidence="4" id="KW-1185">Reference proteome</keyword>
<evidence type="ECO:0000256" key="2">
    <source>
        <dbReference type="SAM" id="Phobius"/>
    </source>
</evidence>
<proteinExistence type="predicted"/>
<keyword evidence="2" id="KW-0472">Membrane</keyword>
<dbReference type="OrthoDB" id="3240430at2"/>
<dbReference type="RefSeq" id="WP_143117287.1">
    <property type="nucleotide sequence ID" value="NZ_CP011402.1"/>
</dbReference>
<name>A0A1H8P3Q3_9ACTN</name>
<evidence type="ECO:0008006" key="5">
    <source>
        <dbReference type="Google" id="ProtNLM"/>
    </source>
</evidence>
<feature type="transmembrane region" description="Helical" evidence="2">
    <location>
        <begin position="91"/>
        <end position="111"/>
    </location>
</feature>
<keyword evidence="2" id="KW-1133">Transmembrane helix</keyword>
<evidence type="ECO:0000313" key="3">
    <source>
        <dbReference type="EMBL" id="SEO36560.1"/>
    </source>
</evidence>
<gene>
    <name evidence="3" type="ORF">SAMN02910314_00006</name>
</gene>
<feature type="region of interest" description="Disordered" evidence="1">
    <location>
        <begin position="140"/>
        <end position="173"/>
    </location>
</feature>
<keyword evidence="2" id="KW-0812">Transmembrane</keyword>
<feature type="region of interest" description="Disordered" evidence="1">
    <location>
        <begin position="1"/>
        <end position="57"/>
    </location>
</feature>
<dbReference type="Proteomes" id="UP000182975">
    <property type="component" value="Unassembled WGS sequence"/>
</dbReference>
<evidence type="ECO:0000256" key="1">
    <source>
        <dbReference type="SAM" id="MobiDB-lite"/>
    </source>
</evidence>
<reference evidence="4" key="1">
    <citation type="submission" date="2016-10" db="EMBL/GenBank/DDBJ databases">
        <authorList>
            <person name="Varghese N."/>
        </authorList>
    </citation>
    <scope>NUCLEOTIDE SEQUENCE [LARGE SCALE GENOMIC DNA]</scope>
    <source>
        <strain evidence="4">DSM 21843</strain>
    </source>
</reference>